<gene>
    <name evidence="5" type="ORF">DDZ18_02415</name>
</gene>
<dbReference type="EMBL" id="QEXV01000001">
    <property type="protein sequence ID" value="PWE18478.1"/>
    <property type="molecule type" value="Genomic_DNA"/>
</dbReference>
<feature type="chain" id="PRO_5015544677" description="DUF5117 domain-containing protein" evidence="2">
    <location>
        <begin position="27"/>
        <end position="819"/>
    </location>
</feature>
<feature type="region of interest" description="Disordered" evidence="1">
    <location>
        <begin position="798"/>
        <end position="819"/>
    </location>
</feature>
<keyword evidence="2" id="KW-0732">Signal</keyword>
<evidence type="ECO:0000256" key="2">
    <source>
        <dbReference type="SAM" id="SignalP"/>
    </source>
</evidence>
<feature type="domain" description="EcxA zinc-binding" evidence="3">
    <location>
        <begin position="410"/>
        <end position="721"/>
    </location>
</feature>
<comment type="caution">
    <text evidence="5">The sequence shown here is derived from an EMBL/GenBank/DDBJ whole genome shotgun (WGS) entry which is preliminary data.</text>
</comment>
<dbReference type="AlphaFoldDB" id="A0A2U2BWS8"/>
<accession>A0A2U2BWS8</accession>
<protein>
    <recommendedName>
        <fullName evidence="7">DUF5117 domain-containing protein</fullName>
    </recommendedName>
</protein>
<evidence type="ECO:0000259" key="3">
    <source>
        <dbReference type="Pfam" id="PF16313"/>
    </source>
</evidence>
<evidence type="ECO:0008006" key="7">
    <source>
        <dbReference type="Google" id="ProtNLM"/>
    </source>
</evidence>
<name>A0A2U2BWS8_9PROT</name>
<dbReference type="InterPro" id="IPR032534">
    <property type="entry name" value="EcxA_zinc-bd"/>
</dbReference>
<evidence type="ECO:0000256" key="1">
    <source>
        <dbReference type="SAM" id="MobiDB-lite"/>
    </source>
</evidence>
<organism evidence="5 6">
    <name type="scientific">Marinicauda salina</name>
    <dbReference type="NCBI Taxonomy" id="2135793"/>
    <lineage>
        <taxon>Bacteria</taxon>
        <taxon>Pseudomonadati</taxon>
        <taxon>Pseudomonadota</taxon>
        <taxon>Alphaproteobacteria</taxon>
        <taxon>Maricaulales</taxon>
        <taxon>Maricaulaceae</taxon>
        <taxon>Marinicauda</taxon>
    </lineage>
</organism>
<evidence type="ECO:0000313" key="5">
    <source>
        <dbReference type="EMBL" id="PWE18478.1"/>
    </source>
</evidence>
<evidence type="ECO:0000313" key="6">
    <source>
        <dbReference type="Proteomes" id="UP000245168"/>
    </source>
</evidence>
<dbReference type="PANTHER" id="PTHR38478">
    <property type="entry name" value="PEPTIDASE M1A AND M12B"/>
    <property type="match status" value="1"/>
</dbReference>
<dbReference type="Proteomes" id="UP000245168">
    <property type="component" value="Unassembled WGS sequence"/>
</dbReference>
<dbReference type="Gene3D" id="3.40.390.10">
    <property type="entry name" value="Collagenase (Catalytic Domain)"/>
    <property type="match status" value="1"/>
</dbReference>
<feature type="signal peptide" evidence="2">
    <location>
        <begin position="1"/>
        <end position="26"/>
    </location>
</feature>
<dbReference type="GO" id="GO:0008237">
    <property type="term" value="F:metallopeptidase activity"/>
    <property type="evidence" value="ECO:0007669"/>
    <property type="project" value="InterPro"/>
</dbReference>
<dbReference type="SUPFAM" id="SSF55486">
    <property type="entry name" value="Metalloproteases ('zincins'), catalytic domain"/>
    <property type="match status" value="1"/>
</dbReference>
<dbReference type="OrthoDB" id="9776599at2"/>
<keyword evidence="6" id="KW-1185">Reference proteome</keyword>
<dbReference type="InterPro" id="IPR024079">
    <property type="entry name" value="MetalloPept_cat_dom_sf"/>
</dbReference>
<dbReference type="CDD" id="cd04276">
    <property type="entry name" value="ZnMc_MMP_like_2"/>
    <property type="match status" value="1"/>
</dbReference>
<dbReference type="Pfam" id="PF17148">
    <property type="entry name" value="DUF5117"/>
    <property type="match status" value="1"/>
</dbReference>
<dbReference type="InterPro" id="IPR034032">
    <property type="entry name" value="Zn_MMP-like_bac"/>
</dbReference>
<reference evidence="6" key="1">
    <citation type="submission" date="2018-05" db="EMBL/GenBank/DDBJ databases">
        <authorList>
            <person name="Liu B.-T."/>
        </authorList>
    </citation>
    <scope>NUCLEOTIDE SEQUENCE [LARGE SCALE GENOMIC DNA]</scope>
    <source>
        <strain evidence="6">WD6-1</strain>
    </source>
</reference>
<sequence>MTHALKTAAAAAGLALLMTAASPAQEDDASFAERIAETEHRPGLFDLHIDAEDGAVLAAFAPDEQGVLGRYIHTARLTAGLGSNPVGLDRGYGIAAELLRVERAGDRVLFILENTDYAALGAGPDEALATTQSFAESVIWSGEIAATAEDGRVLVDLAGFLATDRIGMAARLKEAEQGDFSVDAERSAPVLDQALAFPENVELDARVTLTSSEPGEEVQATAPDPRAVTLVQHHSFVALPDAGYARRRLDPRSGGFDMRVYNTAAPLDEAVRTGFAVRHRLERTDPDAETSPAVEPIVYYVDRGAPERVRAALIEGASWWEDAFAAAGYEDAFRVELLPEGVHPLDVRYNTIQWVHRQTRGWSYGASVADPRTGEILKGSVILGSQRVRQDRMIFEGLLGAEATGSGAADDPVELALARIRQLAAHEVGHTLGIAHNFIASTNDRSSVMDYPAPLVTVGEDGELDVSEAYDVGIGEWDVAAIRWLYSDFAEGVDEADALDAIIAEARADGLEYISDRHARGLGSAYPEASLWDNGADPVAHLAEVMAVRARALETFGAGNLAEGRPLSELRAVFVPIYLYHRYQAEAAAKAIGGRRFAYQLNTGDPAPITTIPAAEQRRALDALVDTIRPEALDIPGPVLDLLQPDVFADYEAAVRRELFAQSGYPGFSRTDAAGAAARITLAASLSAERLARVADQSARDPDQLDIATVLDAVEEAAFDAPRREPAHLGLIRETVQTEYAGQLLHLVEHAPARVAAPARARLEAIAEDGGGLFDGRSAHRAWLASMVEAGLERLDRGESVSPPRSAIPPGSPIGWDFE</sequence>
<dbReference type="RefSeq" id="WP_109251753.1">
    <property type="nucleotide sequence ID" value="NZ_QEXV01000001.1"/>
</dbReference>
<dbReference type="InterPro" id="IPR033413">
    <property type="entry name" value="DUF5117"/>
</dbReference>
<dbReference type="PANTHER" id="PTHR38478:SF1">
    <property type="entry name" value="ZINC DEPENDENT METALLOPROTEASE DOMAIN LIPOPROTEIN"/>
    <property type="match status" value="1"/>
</dbReference>
<feature type="domain" description="DUF5117" evidence="4">
    <location>
        <begin position="96"/>
        <end position="282"/>
    </location>
</feature>
<dbReference type="Pfam" id="PF16313">
    <property type="entry name" value="DUF4953"/>
    <property type="match status" value="1"/>
</dbReference>
<evidence type="ECO:0000259" key="4">
    <source>
        <dbReference type="Pfam" id="PF17148"/>
    </source>
</evidence>
<proteinExistence type="predicted"/>